<dbReference type="Pfam" id="PF25273">
    <property type="entry name" value="DUF7869"/>
    <property type="match status" value="1"/>
</dbReference>
<evidence type="ECO:0000259" key="2">
    <source>
        <dbReference type="Pfam" id="PF25273"/>
    </source>
</evidence>
<dbReference type="PANTHER" id="PTHR33153">
    <property type="entry name" value="MYND-TYPE DOMAIN-CONTAINING PROTEIN"/>
    <property type="match status" value="1"/>
</dbReference>
<protein>
    <recommendedName>
        <fullName evidence="2">DUF7869 domain-containing protein</fullName>
    </recommendedName>
</protein>
<proteinExistence type="predicted"/>
<evidence type="ECO:0000256" key="1">
    <source>
        <dbReference type="SAM" id="MobiDB-lite"/>
    </source>
</evidence>
<dbReference type="InterPro" id="IPR057191">
    <property type="entry name" value="DUF7869"/>
</dbReference>
<comment type="caution">
    <text evidence="3">The sequence shown here is derived from an EMBL/GenBank/DDBJ whole genome shotgun (WGS) entry which is preliminary data.</text>
</comment>
<organism evidence="3 4">
    <name type="scientific">Riccia sorocarpa</name>
    <dbReference type="NCBI Taxonomy" id="122646"/>
    <lineage>
        <taxon>Eukaryota</taxon>
        <taxon>Viridiplantae</taxon>
        <taxon>Streptophyta</taxon>
        <taxon>Embryophyta</taxon>
        <taxon>Marchantiophyta</taxon>
        <taxon>Marchantiopsida</taxon>
        <taxon>Marchantiidae</taxon>
        <taxon>Marchantiales</taxon>
        <taxon>Ricciaceae</taxon>
        <taxon>Riccia</taxon>
    </lineage>
</organism>
<feature type="region of interest" description="Disordered" evidence="1">
    <location>
        <begin position="248"/>
        <end position="271"/>
    </location>
</feature>
<dbReference type="PANTHER" id="PTHR33153:SF3">
    <property type="entry name" value="TRAFFICKING PROTEIN PARTICLE COMPLEX SUBUNIT 11 DOMAIN-CONTAINING PROTEIN"/>
    <property type="match status" value="1"/>
</dbReference>
<name>A0ABD3HLD9_9MARC</name>
<accession>A0ABD3HLD9</accession>
<dbReference type="AlphaFoldDB" id="A0ABD3HLD9"/>
<sequence length="964" mass="109966">MVEAFKTGDGVYMQNEEMDKVDEGTVVSVLPSFTVQTMELGNCSFVVRLDKVLQCQHALAYPNMDATTLGEVEIGMTIRWPIDLLLVITEVNNDVIFLEDCEGFQDEARVQCSQIPRSSSTIPVDYKLSQNWYLLEVHILIRTPADDKLPVAEGLVTLIAPAASVNNTTLGELNVGIAVTNLSNGVDPDILSNTPLAAFVDGPMLLSWSMKLVIAKKFNRSLYSLQLGVNRNDDDDHQLSREEGVDDILEDTPSTSQPDLESGRPELPRKKKRHYNFTVRNTPDPLRRARIEAKKRASVQTIDEQIRAVQRTTCCGEMCCRKFTLEVIRRCRLEYFGLPHDEREEYIHTRLHMRHQIAIEEGKHIIDQKLICKKTFWTIYGFSKSKFYDMMGQASKGVVRGYNGNQRRPKPRGNSIETDVVLRQLLEQLAEPMPHMQYIQADGNAGILYMLPSCYNKLSIMNELNLKLKSLGGEGISKSRFYKQWTDNFKNFRFHQKGAFAKCDTCVELKLKLMNERRPEARRPIEEEHNKHMSEQMSRRNVYYAKRTLAKTQSERYLCLIHDKMDQNKTNIPRLVDNMKKLHVGGCIPLPISLTEPSAYCHLSVTGLWPGDPNFTVSSLARCLRDLEQMDDTEDHIGDLARTTSTVPLFTSLLDQATFTASLGRQGVTDSSFLPFTGNGNMQNGRDNVNFLMVGHTHEDVDALFSKVSAQTINKDVFTLPALMAEIWDSETMHPVPLLLEEVVDYKSYVDSFLGPLVGHSQPLGFRFSMANNVPIYRCQFKVDGPWIPDTGSTLWKKVNGQFRFPMGSPRALKLPGSHPRISEVLPFIDNLTSHLHDTFRDPTSVGYKRYNPVISYWKKQQEATRDGPEDGIIVVDELQQELHQENNLMLQPYVRDPANRPRRSFIPLEDITEGKFVILRPDDAFEAEIPRMIWLGRAMGAVVREIDDEHHGQFLVEWWRPKH</sequence>
<dbReference type="EMBL" id="JBJQOH010000003">
    <property type="protein sequence ID" value="KAL3691641.1"/>
    <property type="molecule type" value="Genomic_DNA"/>
</dbReference>
<evidence type="ECO:0000313" key="4">
    <source>
        <dbReference type="Proteomes" id="UP001633002"/>
    </source>
</evidence>
<feature type="domain" description="DUF7869" evidence="2">
    <location>
        <begin position="689"/>
        <end position="773"/>
    </location>
</feature>
<reference evidence="3 4" key="1">
    <citation type="submission" date="2024-09" db="EMBL/GenBank/DDBJ databases">
        <title>Chromosome-scale assembly of Riccia sorocarpa.</title>
        <authorList>
            <person name="Paukszto L."/>
        </authorList>
    </citation>
    <scope>NUCLEOTIDE SEQUENCE [LARGE SCALE GENOMIC DNA]</scope>
    <source>
        <strain evidence="3">LP-2024</strain>
        <tissue evidence="3">Aerial parts of the thallus</tissue>
    </source>
</reference>
<gene>
    <name evidence="3" type="ORF">R1sor_005292</name>
</gene>
<evidence type="ECO:0000313" key="3">
    <source>
        <dbReference type="EMBL" id="KAL3691641.1"/>
    </source>
</evidence>
<keyword evidence="4" id="KW-1185">Reference proteome</keyword>
<dbReference type="Proteomes" id="UP001633002">
    <property type="component" value="Unassembled WGS sequence"/>
</dbReference>